<comment type="caution">
    <text evidence="2">The sequence shown here is derived from an EMBL/GenBank/DDBJ whole genome shotgun (WGS) entry which is preliminary data.</text>
</comment>
<keyword evidence="1" id="KW-1133">Transmembrane helix</keyword>
<accession>A0ABS6T7K8</accession>
<proteinExistence type="predicted"/>
<dbReference type="Proteomes" id="UP000774130">
    <property type="component" value="Unassembled WGS sequence"/>
</dbReference>
<reference evidence="2 3" key="1">
    <citation type="submission" date="2021-06" db="EMBL/GenBank/DDBJ databases">
        <title>Enterococcus alishanensis sp. nov., a novel lactic acid bacterium isolated from fresh coffee beans.</title>
        <authorList>
            <person name="Chen Y.-S."/>
        </authorList>
    </citation>
    <scope>NUCLEOTIDE SEQUENCE [LARGE SCALE GENOMIC DNA]</scope>
    <source>
        <strain evidence="2 3">ALS3</strain>
    </source>
</reference>
<keyword evidence="1" id="KW-0812">Transmembrane</keyword>
<name>A0ABS6T7K8_9ENTE</name>
<feature type="transmembrane region" description="Helical" evidence="1">
    <location>
        <begin position="29"/>
        <end position="45"/>
    </location>
</feature>
<organism evidence="2 3">
    <name type="scientific">Enterococcus alishanensis</name>
    <dbReference type="NCBI Taxonomy" id="1303817"/>
    <lineage>
        <taxon>Bacteria</taxon>
        <taxon>Bacillati</taxon>
        <taxon>Bacillota</taxon>
        <taxon>Bacilli</taxon>
        <taxon>Lactobacillales</taxon>
        <taxon>Enterococcaceae</taxon>
        <taxon>Enterococcus</taxon>
    </lineage>
</organism>
<evidence type="ECO:0000313" key="3">
    <source>
        <dbReference type="Proteomes" id="UP000774130"/>
    </source>
</evidence>
<keyword evidence="3" id="KW-1185">Reference proteome</keyword>
<keyword evidence="1" id="KW-0472">Membrane</keyword>
<dbReference type="EMBL" id="JAHUZB010000001">
    <property type="protein sequence ID" value="MBV7389139.1"/>
    <property type="molecule type" value="Genomic_DNA"/>
</dbReference>
<protein>
    <submittedName>
        <fullName evidence="2">Uncharacterized protein</fullName>
    </submittedName>
</protein>
<sequence>MKWYGLLFLAVVLFLTAMATKQVLLNLIVIGLAVYIYKYGSPILFKEYDEKRKKKLEESEAVREAAKTALQSGNLLRKK</sequence>
<evidence type="ECO:0000256" key="1">
    <source>
        <dbReference type="SAM" id="Phobius"/>
    </source>
</evidence>
<gene>
    <name evidence="2" type="ORF">KUA55_00490</name>
</gene>
<evidence type="ECO:0000313" key="2">
    <source>
        <dbReference type="EMBL" id="MBV7389139.1"/>
    </source>
</evidence>